<dbReference type="InterPro" id="IPR018392">
    <property type="entry name" value="LysM"/>
</dbReference>
<evidence type="ECO:0000259" key="2">
    <source>
        <dbReference type="PROSITE" id="PS51782"/>
    </source>
</evidence>
<reference evidence="3 4" key="1">
    <citation type="submission" date="2016-11" db="EMBL/GenBank/DDBJ databases">
        <authorList>
            <person name="Jaros S."/>
            <person name="Januszkiewicz K."/>
            <person name="Wedrychowicz H."/>
        </authorList>
    </citation>
    <scope>NUCLEOTIDE SEQUENCE [LARGE SCALE GENOMIC DNA]</scope>
    <source>
        <strain evidence="3 4">DSM 19980</strain>
    </source>
</reference>
<dbReference type="SUPFAM" id="SSF53955">
    <property type="entry name" value="Lysozyme-like"/>
    <property type="match status" value="1"/>
</dbReference>
<feature type="signal peptide" evidence="1">
    <location>
        <begin position="1"/>
        <end position="27"/>
    </location>
</feature>
<dbReference type="AlphaFoldDB" id="A0A1M5E339"/>
<evidence type="ECO:0000313" key="3">
    <source>
        <dbReference type="EMBL" id="SHF73580.1"/>
    </source>
</evidence>
<dbReference type="RefSeq" id="WP_139249162.1">
    <property type="nucleotide sequence ID" value="NZ_FQUJ01000020.1"/>
</dbReference>
<gene>
    <name evidence="3" type="ORF">SAMN02745148_03410</name>
</gene>
<keyword evidence="4" id="KW-1185">Reference proteome</keyword>
<dbReference type="Proteomes" id="UP000184346">
    <property type="component" value="Unassembled WGS sequence"/>
</dbReference>
<dbReference type="Gene3D" id="1.10.530.10">
    <property type="match status" value="1"/>
</dbReference>
<dbReference type="PANTHER" id="PTHR33734:SF22">
    <property type="entry name" value="MEMBRANE-BOUND LYTIC MUREIN TRANSGLYCOSYLASE D"/>
    <property type="match status" value="1"/>
</dbReference>
<accession>A0A1M5E339</accession>
<dbReference type="Pfam" id="PF01476">
    <property type="entry name" value="LysM"/>
    <property type="match status" value="1"/>
</dbReference>
<evidence type="ECO:0000313" key="4">
    <source>
        <dbReference type="Proteomes" id="UP000184346"/>
    </source>
</evidence>
<dbReference type="GO" id="GO:0008932">
    <property type="term" value="F:lytic endotransglycosylase activity"/>
    <property type="evidence" value="ECO:0007669"/>
    <property type="project" value="TreeGrafter"/>
</dbReference>
<feature type="domain" description="LysM" evidence="2">
    <location>
        <begin position="326"/>
        <end position="369"/>
    </location>
</feature>
<dbReference type="Gene3D" id="3.10.350.10">
    <property type="entry name" value="LysM domain"/>
    <property type="match status" value="1"/>
</dbReference>
<organism evidence="3 4">
    <name type="scientific">Modicisalibacter ilicicola DSM 19980</name>
    <dbReference type="NCBI Taxonomy" id="1121942"/>
    <lineage>
        <taxon>Bacteria</taxon>
        <taxon>Pseudomonadati</taxon>
        <taxon>Pseudomonadota</taxon>
        <taxon>Gammaproteobacteria</taxon>
        <taxon>Oceanospirillales</taxon>
        <taxon>Halomonadaceae</taxon>
        <taxon>Modicisalibacter</taxon>
    </lineage>
</organism>
<dbReference type="InterPro" id="IPR023346">
    <property type="entry name" value="Lysozyme-like_dom_sf"/>
</dbReference>
<dbReference type="Pfam" id="PF01464">
    <property type="entry name" value="SLT"/>
    <property type="match status" value="1"/>
</dbReference>
<dbReference type="STRING" id="1121942.SAMN02745148_03410"/>
<dbReference type="InterPro" id="IPR036779">
    <property type="entry name" value="LysM_dom_sf"/>
</dbReference>
<name>A0A1M5E339_9GAMM</name>
<dbReference type="PANTHER" id="PTHR33734">
    <property type="entry name" value="LYSM DOMAIN-CONTAINING GPI-ANCHORED PROTEIN 2"/>
    <property type="match status" value="1"/>
</dbReference>
<dbReference type="InterPro" id="IPR008258">
    <property type="entry name" value="Transglycosylase_SLT_dom_1"/>
</dbReference>
<dbReference type="EMBL" id="FQUJ01000020">
    <property type="protein sequence ID" value="SHF73580.1"/>
    <property type="molecule type" value="Genomic_DNA"/>
</dbReference>
<keyword evidence="1" id="KW-0732">Signal</keyword>
<feature type="chain" id="PRO_5012657558" evidence="1">
    <location>
        <begin position="28"/>
        <end position="385"/>
    </location>
</feature>
<sequence>MSSRSSCRQAYSLIGGILLTFSFSTHASSFPSTTPQSPFWEALMLQPAVQGDIWTRMRDNFQWEIDAREPRVQKWIDYYRRYPGNITTIAERARPWLYWVVSELERRGMPGEIALLPFIESAYDPTARHAGGATGMWQFMPGTGDALGLRRDGTYDGRLDVIASTKAALDYIQQQADQWYEGDIELSLAAYNAGAGTVNKARRKAVASGKRGDYWDLRLPRQTMNYVPKLLALSRMIAEPDRYDIALPSIPNQPAFARVPVEGRIHLARVARMAGISRSRLEALNPALLQGTTLPSRAPELLVPHTAKNALVTHLAERREAFASEDRYRVRRGDSLSALAARYSVTVNELRRHNGLRSDVIRIGQMLSIPGRGEPDVGQDTLVRR</sequence>
<evidence type="ECO:0000256" key="1">
    <source>
        <dbReference type="SAM" id="SignalP"/>
    </source>
</evidence>
<dbReference type="SMART" id="SM00257">
    <property type="entry name" value="LysM"/>
    <property type="match status" value="1"/>
</dbReference>
<dbReference type="CDD" id="cd00118">
    <property type="entry name" value="LysM"/>
    <property type="match status" value="1"/>
</dbReference>
<proteinExistence type="predicted"/>
<dbReference type="CDD" id="cd16894">
    <property type="entry name" value="MltD-like"/>
    <property type="match status" value="1"/>
</dbReference>
<dbReference type="SUPFAM" id="SSF54106">
    <property type="entry name" value="LysM domain"/>
    <property type="match status" value="1"/>
</dbReference>
<dbReference type="PROSITE" id="PS51782">
    <property type="entry name" value="LYSM"/>
    <property type="match status" value="1"/>
</dbReference>
<dbReference type="OrthoDB" id="9815002at2"/>
<protein>
    <submittedName>
        <fullName evidence="3">Membrane-bound lytic murein transglycosylase D</fullName>
    </submittedName>
</protein>